<dbReference type="OrthoDB" id="4036563at2759"/>
<dbReference type="eggNOG" id="ENOG502R6M6">
    <property type="taxonomic scope" value="Eukaryota"/>
</dbReference>
<dbReference type="GO" id="GO:0000802">
    <property type="term" value="C:transverse filament"/>
    <property type="evidence" value="ECO:0007669"/>
    <property type="project" value="EnsemblFungi"/>
</dbReference>
<evidence type="ECO:0000313" key="4">
    <source>
        <dbReference type="Proteomes" id="UP000006310"/>
    </source>
</evidence>
<dbReference type="GO" id="GO:0000775">
    <property type="term" value="C:chromosome, centromeric region"/>
    <property type="evidence" value="ECO:0007669"/>
    <property type="project" value="EnsemblFungi"/>
</dbReference>
<dbReference type="GO" id="GO:0033235">
    <property type="term" value="P:positive regulation of protein sumoylation"/>
    <property type="evidence" value="ECO:0007669"/>
    <property type="project" value="EnsemblFungi"/>
</dbReference>
<dbReference type="Proteomes" id="UP000006310">
    <property type="component" value="Chromosome 6"/>
</dbReference>
<protein>
    <submittedName>
        <fullName evidence="3">Uncharacterized protein</fullName>
    </submittedName>
</protein>
<name>J7R827_HUIN7</name>
<feature type="region of interest" description="Disordered" evidence="2">
    <location>
        <begin position="856"/>
        <end position="875"/>
    </location>
</feature>
<feature type="coiled-coil region" evidence="1">
    <location>
        <begin position="492"/>
        <end position="670"/>
    </location>
</feature>
<gene>
    <name evidence="3" type="primary">KNAG0F03390</name>
    <name evidence="3" type="ordered locus">KNAG_0F03390</name>
</gene>
<dbReference type="Gene3D" id="1.10.287.1490">
    <property type="match status" value="1"/>
</dbReference>
<dbReference type="GO" id="GO:0000724">
    <property type="term" value="P:double-strand break repair via homologous recombination"/>
    <property type="evidence" value="ECO:0007669"/>
    <property type="project" value="EnsemblFungi"/>
</dbReference>
<feature type="region of interest" description="Disordered" evidence="2">
    <location>
        <begin position="763"/>
        <end position="826"/>
    </location>
</feature>
<dbReference type="GO" id="GO:1990166">
    <property type="term" value="P:protein localization to site of double-strand break"/>
    <property type="evidence" value="ECO:0007669"/>
    <property type="project" value="EnsemblFungi"/>
</dbReference>
<dbReference type="GO" id="GO:0032184">
    <property type="term" value="F:SUMO polymer binding"/>
    <property type="evidence" value="ECO:0007669"/>
    <property type="project" value="EnsemblFungi"/>
</dbReference>
<reference evidence="4" key="2">
    <citation type="submission" date="2012-08" db="EMBL/GenBank/DDBJ databases">
        <title>Genome sequence of Kazachstania naganishii.</title>
        <authorList>
            <person name="Gordon J.L."/>
            <person name="Armisen D."/>
            <person name="Proux-Wera E."/>
            <person name="OhEigeartaigh S.S."/>
            <person name="Byrne K.P."/>
            <person name="Wolfe K.H."/>
        </authorList>
    </citation>
    <scope>NUCLEOTIDE SEQUENCE [LARGE SCALE GENOMIC DNA]</scope>
    <source>
        <strain evidence="4">ATCC MYA-139 / BCRC 22969 / CBS 8797 / CCRC 22969 / KCTC 17520 / NBRC 10181 / NCYC 3082</strain>
    </source>
</reference>
<evidence type="ECO:0000313" key="3">
    <source>
        <dbReference type="EMBL" id="CCK71000.1"/>
    </source>
</evidence>
<proteinExistence type="predicted"/>
<accession>J7R827</accession>
<dbReference type="GeneID" id="34526715"/>
<feature type="region of interest" description="Disordered" evidence="2">
    <location>
        <begin position="74"/>
        <end position="133"/>
    </location>
</feature>
<evidence type="ECO:0000256" key="1">
    <source>
        <dbReference type="SAM" id="Coils"/>
    </source>
</evidence>
<organism evidence="3 4">
    <name type="scientific">Huiozyma naganishii (strain ATCC MYA-139 / BCRC 22969 / CBS 8797 / KCTC 17520 / NBRC 10181 / NCYC 3082 / Yp74L-3)</name>
    <name type="common">Yeast</name>
    <name type="synonym">Kazachstania naganishii</name>
    <dbReference type="NCBI Taxonomy" id="1071383"/>
    <lineage>
        <taxon>Eukaryota</taxon>
        <taxon>Fungi</taxon>
        <taxon>Dikarya</taxon>
        <taxon>Ascomycota</taxon>
        <taxon>Saccharomycotina</taxon>
        <taxon>Saccharomycetes</taxon>
        <taxon>Saccharomycetales</taxon>
        <taxon>Saccharomycetaceae</taxon>
        <taxon>Huiozyma</taxon>
    </lineage>
</organism>
<dbReference type="GO" id="GO:0045128">
    <property type="term" value="P:negative regulation of reciprocal meiotic recombination"/>
    <property type="evidence" value="ECO:0007669"/>
    <property type="project" value="EnsemblFungi"/>
</dbReference>
<dbReference type="GO" id="GO:0007129">
    <property type="term" value="P:homologous chromosome pairing at meiosis"/>
    <property type="evidence" value="ECO:0007669"/>
    <property type="project" value="EnsemblFungi"/>
</dbReference>
<dbReference type="HOGENOM" id="CLU_341332_0_0_1"/>
<feature type="compositionally biased region" description="Basic and acidic residues" evidence="2">
    <location>
        <begin position="97"/>
        <end position="114"/>
    </location>
</feature>
<sequence length="875" mass="100584">MSNFFRDTSLGFKPRPNIFSKLRVKEPSSEQVANFNQEGTITDDENDSSMMSFMNNHNTMEHTTLLEMNTPADKNRHATESTPKKPANDLSDDFEITEVRKIEESTESKAEPASEPKLQQASNPYPHGQSHEASSNDVLLEAFTNTQRICSNLKQELQAKHNENVKLKGSLQNYQTDIKKLQDKFEQYHRLLSSLQEKATSLQQVKNTENSKLRDLTADYDTFKGKITEYKGEISSLHTKFNELQTAKRDCDTELLKRTKEIEYLQRELDDYSGQLSEEKIKNGNIFNSLHQFKSEFKTFLLDTIGDKPKEFMDTLLSLESRVQDTIDKQLSTQLRVNKDDTQKCITDMVHIFDEKYDQVKIPFLSNPVPVERIATNTFYEYTFSPLQSLQKRTLQNIREIKDHVGNAIEDSSIKSATSIINSIDAAKKETTEQLLNHGSEFQQSSAVLLEKLATVSSYLENAAPKRDEKTQGLILELSSAIEGYQTKLTFSKEYEETIKGLEAHISSLEQQITENMSALGSKDAQYEETIKQMEEQKIELSQLRTQETGKMEENVQLIKELEQCKAENKRITESLKIERANFDNKLISQNGINSVLVSENDTLKQRVLELEDYRQNVQRDQTNRLDKFQKINEQLQKLNVESVQLKARGLELEEENRNLRKDLENSTSKEDDNAQEVQSLRNQMLNVNAEKQEVLLAKYKLEDDCERLRSNIEKMRHKINTLQEEQKRKVSDPETKENVNIAVSQQCPKSNQFTGRVKKTALSLTSKRSGSMKAGHGKLDTSNSIDPFIHHPDKPTSQYQDDNQDDEFDLPSSSNDDLELTNPSPIYIKPANNKFKSLGSIKQPSIATRKKLLLVDEYTPKKEDAQRKRKRKRV</sequence>
<keyword evidence="4" id="KW-1185">Reference proteome</keyword>
<dbReference type="OMA" id="TQRICSN"/>
<dbReference type="KEGG" id="kng:KNAG_0F03390"/>
<feature type="compositionally biased region" description="Basic and acidic residues" evidence="2">
    <location>
        <begin position="74"/>
        <end position="87"/>
    </location>
</feature>
<feature type="coiled-coil region" evidence="1">
    <location>
        <begin position="699"/>
        <end position="733"/>
    </location>
</feature>
<keyword evidence="1" id="KW-0175">Coiled coil</keyword>
<dbReference type="GO" id="GO:0007131">
    <property type="term" value="P:reciprocal meiotic recombination"/>
    <property type="evidence" value="ECO:0007669"/>
    <property type="project" value="EnsemblFungi"/>
</dbReference>
<dbReference type="EMBL" id="HE978319">
    <property type="protein sequence ID" value="CCK71000.1"/>
    <property type="molecule type" value="Genomic_DNA"/>
</dbReference>
<evidence type="ECO:0000256" key="2">
    <source>
        <dbReference type="SAM" id="MobiDB-lite"/>
    </source>
</evidence>
<reference evidence="3 4" key="1">
    <citation type="journal article" date="2011" name="Proc. Natl. Acad. Sci. U.S.A.">
        <title>Evolutionary erosion of yeast sex chromosomes by mating-type switching accidents.</title>
        <authorList>
            <person name="Gordon J.L."/>
            <person name="Armisen D."/>
            <person name="Proux-Wera E."/>
            <person name="Oheigeartaigh S.S."/>
            <person name="Byrne K.P."/>
            <person name="Wolfe K.H."/>
        </authorList>
    </citation>
    <scope>NUCLEOTIDE SEQUENCE [LARGE SCALE GENOMIC DNA]</scope>
    <source>
        <strain evidence="4">ATCC MYA-139 / BCRC 22969 / CBS 8797 / CCRC 22969 / KCTC 17520 / NBRC 10181 / NCYC 3082</strain>
    </source>
</reference>
<feature type="coiled-coil region" evidence="1">
    <location>
        <begin position="164"/>
        <end position="198"/>
    </location>
</feature>
<dbReference type="GO" id="GO:0098530">
    <property type="term" value="P:positive regulation of strand invasion"/>
    <property type="evidence" value="ECO:0007669"/>
    <property type="project" value="EnsemblFungi"/>
</dbReference>
<dbReference type="AlphaFoldDB" id="J7R827"/>
<dbReference type="STRING" id="1071383.J7R827"/>
<dbReference type="RefSeq" id="XP_022465246.1">
    <property type="nucleotide sequence ID" value="XM_022608784.1"/>
</dbReference>